<dbReference type="PANTHER" id="PTHR11487">
    <property type="entry name" value="THIOESTERASE"/>
    <property type="match status" value="1"/>
</dbReference>
<dbReference type="InterPro" id="IPR029058">
    <property type="entry name" value="AB_hydrolase_fold"/>
</dbReference>
<evidence type="ECO:0000313" key="4">
    <source>
        <dbReference type="EMBL" id="MFC3574139.1"/>
    </source>
</evidence>
<organism evidence="4 5">
    <name type="scientific">Streptomyces yaanensis</name>
    <dbReference type="NCBI Taxonomy" id="1142239"/>
    <lineage>
        <taxon>Bacteria</taxon>
        <taxon>Bacillati</taxon>
        <taxon>Actinomycetota</taxon>
        <taxon>Actinomycetes</taxon>
        <taxon>Kitasatosporales</taxon>
        <taxon>Streptomycetaceae</taxon>
        <taxon>Streptomyces</taxon>
    </lineage>
</organism>
<dbReference type="EMBL" id="JBHRWR010000009">
    <property type="protein sequence ID" value="MFC3574139.1"/>
    <property type="molecule type" value="Genomic_DNA"/>
</dbReference>
<dbReference type="SUPFAM" id="SSF53474">
    <property type="entry name" value="alpha/beta-Hydrolases"/>
    <property type="match status" value="1"/>
</dbReference>
<evidence type="ECO:0000313" key="5">
    <source>
        <dbReference type="Proteomes" id="UP001595701"/>
    </source>
</evidence>
<keyword evidence="2" id="KW-0378">Hydrolase</keyword>
<reference evidence="5" key="1">
    <citation type="journal article" date="2019" name="Int. J. Syst. Evol. Microbiol.">
        <title>The Global Catalogue of Microorganisms (GCM) 10K type strain sequencing project: providing services to taxonomists for standard genome sequencing and annotation.</title>
        <authorList>
            <consortium name="The Broad Institute Genomics Platform"/>
            <consortium name="The Broad Institute Genome Sequencing Center for Infectious Disease"/>
            <person name="Wu L."/>
            <person name="Ma J."/>
        </authorList>
    </citation>
    <scope>NUCLEOTIDE SEQUENCE [LARGE SCALE GENOMIC DNA]</scope>
    <source>
        <strain evidence="5">CGMCC 4.7035</strain>
    </source>
</reference>
<feature type="domain" description="Thioesterase TesA-like" evidence="3">
    <location>
        <begin position="22"/>
        <end position="245"/>
    </location>
</feature>
<evidence type="ECO:0000259" key="3">
    <source>
        <dbReference type="SMART" id="SM00824"/>
    </source>
</evidence>
<evidence type="ECO:0000256" key="2">
    <source>
        <dbReference type="ARBA" id="ARBA00022801"/>
    </source>
</evidence>
<dbReference type="InterPro" id="IPR001031">
    <property type="entry name" value="Thioesterase"/>
</dbReference>
<protein>
    <submittedName>
        <fullName evidence="4">Thioesterase II family protein</fullName>
    </submittedName>
</protein>
<accession>A0ABV7SB17</accession>
<dbReference type="PANTHER" id="PTHR11487:SF0">
    <property type="entry name" value="S-ACYL FATTY ACID SYNTHASE THIOESTERASE, MEDIUM CHAIN"/>
    <property type="match status" value="1"/>
</dbReference>
<dbReference type="RefSeq" id="WP_310770334.1">
    <property type="nucleotide sequence ID" value="NZ_JBHRWR010000009.1"/>
</dbReference>
<evidence type="ECO:0000256" key="1">
    <source>
        <dbReference type="ARBA" id="ARBA00007169"/>
    </source>
</evidence>
<dbReference type="Pfam" id="PF00975">
    <property type="entry name" value="Thioesterase"/>
    <property type="match status" value="1"/>
</dbReference>
<keyword evidence="5" id="KW-1185">Reference proteome</keyword>
<dbReference type="InterPro" id="IPR020802">
    <property type="entry name" value="TesA-like"/>
</dbReference>
<comment type="caution">
    <text evidence="4">The sequence shown here is derived from an EMBL/GenBank/DDBJ whole genome shotgun (WGS) entry which is preliminary data.</text>
</comment>
<name>A0ABV7SB17_9ACTN</name>
<dbReference type="Proteomes" id="UP001595701">
    <property type="component" value="Unassembled WGS sequence"/>
</dbReference>
<proteinExistence type="inferred from homology"/>
<gene>
    <name evidence="4" type="ORF">ACFOZ0_12810</name>
</gene>
<sequence length="245" mass="26360">MNTSSSPWWIRRPLPHVERSLVCLPYAGGGPQTYEGWEELLPPATEVLAVTPPGRGRRFGEPPCSDIPSLVGPLAQALADGVEGPYAVFGHSLGATVAFELCREIRRRGLKMPEALVVSGRQAPQLPWSQKPISGLPDPEFTQALRDLGGTPEAVLEHPELMGLLMPSLRADFAVLESYRLVRELPLDVPVLALAGAADPRACAERMSGWAEHTSGPFTLCTVPGEHFFVDTDPAVVASLVSTIL</sequence>
<dbReference type="SMART" id="SM00824">
    <property type="entry name" value="PKS_TE"/>
    <property type="match status" value="1"/>
</dbReference>
<dbReference type="InterPro" id="IPR012223">
    <property type="entry name" value="TEII"/>
</dbReference>
<comment type="similarity">
    <text evidence="1">Belongs to the thioesterase family.</text>
</comment>
<dbReference type="Gene3D" id="3.40.50.1820">
    <property type="entry name" value="alpha/beta hydrolase"/>
    <property type="match status" value="1"/>
</dbReference>